<dbReference type="Pfam" id="PF00353">
    <property type="entry name" value="HemolysinCabind"/>
    <property type="match status" value="3"/>
</dbReference>
<evidence type="ECO:0000259" key="1">
    <source>
        <dbReference type="Pfam" id="PF13946"/>
    </source>
</evidence>
<evidence type="ECO:0000313" key="3">
    <source>
        <dbReference type="Proteomes" id="UP000199470"/>
    </source>
</evidence>
<dbReference type="InterPro" id="IPR001343">
    <property type="entry name" value="Hemolysn_Ca-bd"/>
</dbReference>
<dbReference type="InterPro" id="IPR018511">
    <property type="entry name" value="Hemolysin-typ_Ca-bd_CS"/>
</dbReference>
<dbReference type="InterPro" id="IPR011049">
    <property type="entry name" value="Serralysin-like_metalloprot_C"/>
</dbReference>
<dbReference type="GO" id="GO:0005509">
    <property type="term" value="F:calcium ion binding"/>
    <property type="evidence" value="ECO:0007669"/>
    <property type="project" value="InterPro"/>
</dbReference>
<dbReference type="Gene3D" id="2.150.10.10">
    <property type="entry name" value="Serralysin-like metalloprotease, C-terminal"/>
    <property type="match status" value="1"/>
</dbReference>
<organism evidence="2 3">
    <name type="scientific">Rugamonas rubra</name>
    <dbReference type="NCBI Taxonomy" id="758825"/>
    <lineage>
        <taxon>Bacteria</taxon>
        <taxon>Pseudomonadati</taxon>
        <taxon>Pseudomonadota</taxon>
        <taxon>Betaproteobacteria</taxon>
        <taxon>Burkholderiales</taxon>
        <taxon>Oxalobacteraceae</taxon>
        <taxon>Telluria group</taxon>
        <taxon>Rugamonas</taxon>
    </lineage>
</organism>
<dbReference type="Gene3D" id="2.160.20.160">
    <property type="match status" value="1"/>
</dbReference>
<dbReference type="Proteomes" id="UP000199470">
    <property type="component" value="Unassembled WGS sequence"/>
</dbReference>
<dbReference type="Pfam" id="PF13946">
    <property type="entry name" value="DUF4214"/>
    <property type="match status" value="1"/>
</dbReference>
<dbReference type="OrthoDB" id="480426at2"/>
<dbReference type="STRING" id="758825.SAMN02982985_00441"/>
<name>A0A1I4I3A7_9BURK</name>
<dbReference type="InterPro" id="IPR025282">
    <property type="entry name" value="DUF4214"/>
</dbReference>
<keyword evidence="3" id="KW-1185">Reference proteome</keyword>
<evidence type="ECO:0000313" key="2">
    <source>
        <dbReference type="EMBL" id="SFL48942.1"/>
    </source>
</evidence>
<feature type="domain" description="DUF4214" evidence="1">
    <location>
        <begin position="42"/>
        <end position="101"/>
    </location>
</feature>
<dbReference type="RefSeq" id="WP_093382991.1">
    <property type="nucleotide sequence ID" value="NZ_FOTW01000004.1"/>
</dbReference>
<dbReference type="AlphaFoldDB" id="A0A1I4I3A7"/>
<dbReference type="PRINTS" id="PR00313">
    <property type="entry name" value="CABNDNGRPT"/>
</dbReference>
<dbReference type="EMBL" id="FOTW01000004">
    <property type="protein sequence ID" value="SFL48942.1"/>
    <property type="molecule type" value="Genomic_DNA"/>
</dbReference>
<accession>A0A1I4I3A7</accession>
<proteinExistence type="predicted"/>
<sequence>MATNTELLQQLYVAYYNRPGDVPGMNYYLPLLDAGASIADVAKSFGAAQEYKDTYAGMKPDNVIDKIYMNLFGRHADTTGLNFWGQALAAHPEQISDIVQQITKGALNPDGTLNADGQVYANKVSAADAFTKELSTVGNEAERNAYTEGKPAVLQLAKDYIAGVTDAASLAAAVAAVHTTGQALVTAGTPTTTDTLTVGVDIKVGGAGNDIFNAVLGSTGGAATVATLTSFDSIDGAGGNDTLNVYYTGAQLTTPAATVKNVETVNFIVDNALTQNLTSWAGVKTVNVNQGGTAAAQDITTKGASTVAVTGGSTVAITDEDTAAADTGSSLTTVKVDGATDNVTITGAGVNNVTLANLTGAAKLVTVADVDTAHALSLTLNTVTGTRTIADAEATTVAISSTGGASTGITLNAAKATAVTIAADEKVTLADVNIAAAKTITVTGDSLVTISANSTVTALESISSAASTGGVTVTAALGTAVAFTGGAGKDTITVGATTKAITTGAGDDTVTMSGAVGTNGSVDAGAGTDTLSMTAANAATNSANADFDAGISNFEKVKIGAVAAAGTASIDMAGLDDINYVISAGTTAGSALVPAVSEVQTVVITGGATAQVTFLGTAVASSANLDDAAATAGRIVADKVAIMNAWNLANGTRELLDITAVGATLTLTYKTTEGDVIVIPTATNNGINFAESVQTTAGNAGSAAVAAGTLALSNFAANGTLELTGAITGASSVAVKGATLATDDTLNIRLNGSANLVNTAALTVSNVETIKITTTDSSSDAVSLTNPAAASTILLNAADATTITVSGNHGVDFSGSTLTKVTSLDASGVVATGADSTATAAQIGTAGAVTFSTAVTDKVVTIKGGNGADVLSAASVNDATLLASGATIATIDGGAGNDSIIGTAGKDALSGGAGNDTITGGVGADVLSGGAGNDIFKFETLDGSDSTLAKTDVISDFVANTYGNGTAGAAGTGAVTSDATLRTGDIIDLNVDTGTFSKVVVSVQTNAADATVFLQNTGTSTTDTIAVALDSTTGKLYIDLDSNGTADTVIQLTGVTTITAAAFLLH</sequence>
<dbReference type="PROSITE" id="PS00330">
    <property type="entry name" value="HEMOLYSIN_CALCIUM"/>
    <property type="match status" value="3"/>
</dbReference>
<dbReference type="SUPFAM" id="SSF51120">
    <property type="entry name" value="beta-Roll"/>
    <property type="match status" value="1"/>
</dbReference>
<protein>
    <submittedName>
        <fullName evidence="2">Hemolysin-type calcium-binding repeat-containing protein</fullName>
    </submittedName>
</protein>
<reference evidence="2 3" key="1">
    <citation type="submission" date="2016-10" db="EMBL/GenBank/DDBJ databases">
        <authorList>
            <person name="de Groot N.N."/>
        </authorList>
    </citation>
    <scope>NUCLEOTIDE SEQUENCE [LARGE SCALE GENOMIC DNA]</scope>
    <source>
        <strain evidence="2 3">ATCC 43154</strain>
    </source>
</reference>
<gene>
    <name evidence="2" type="ORF">SAMN02982985_00441</name>
</gene>